<name>A0A919BN19_9GAMM</name>
<feature type="chain" id="PRO_5037574763" description="DUF2884 family protein" evidence="1">
    <location>
        <begin position="18"/>
        <end position="263"/>
    </location>
</feature>
<proteinExistence type="predicted"/>
<evidence type="ECO:0000313" key="3">
    <source>
        <dbReference type="Proteomes" id="UP000623842"/>
    </source>
</evidence>
<sequence>MKTLIASAILLSGSAVAHDVHFSSNSCDVDLNAGISIKQNVITFTKNNKPLYQIIDNQTLIVDGKTISLDSNQEKLVNEYSTKLRVVPTEAKRIAIDAIDLAAEGVNLAFSEILGEGNDISVNLTRQLTEIRNDVNSQFDVNDFTIDENGNLQDDFFTEEFGQKISDMVQDTVKNSMGTLLVAVGQQMLFSGDMDAFEAKMEDFGSQIEAQMEQRGELIEAQGERLCHSVYEIDQLEEKLKSNIEEMPQVNVIVVDKSSHKKA</sequence>
<protein>
    <recommendedName>
        <fullName evidence="4">DUF2884 family protein</fullName>
    </recommendedName>
</protein>
<evidence type="ECO:0000313" key="2">
    <source>
        <dbReference type="EMBL" id="GHG02569.1"/>
    </source>
</evidence>
<reference evidence="2" key="1">
    <citation type="journal article" date="2014" name="Int. J. Syst. Evol. Microbiol.">
        <title>Complete genome sequence of Corynebacterium casei LMG S-19264T (=DSM 44701T), isolated from a smear-ripened cheese.</title>
        <authorList>
            <consortium name="US DOE Joint Genome Institute (JGI-PGF)"/>
            <person name="Walter F."/>
            <person name="Albersmeier A."/>
            <person name="Kalinowski J."/>
            <person name="Ruckert C."/>
        </authorList>
    </citation>
    <scope>NUCLEOTIDE SEQUENCE</scope>
    <source>
        <strain evidence="2">KCTC 42731</strain>
    </source>
</reference>
<evidence type="ECO:0000256" key="1">
    <source>
        <dbReference type="SAM" id="SignalP"/>
    </source>
</evidence>
<keyword evidence="1" id="KW-0732">Signal</keyword>
<reference evidence="2" key="2">
    <citation type="submission" date="2020-09" db="EMBL/GenBank/DDBJ databases">
        <authorList>
            <person name="Sun Q."/>
            <person name="Kim S."/>
        </authorList>
    </citation>
    <scope>NUCLEOTIDE SEQUENCE</scope>
    <source>
        <strain evidence="2">KCTC 42731</strain>
    </source>
</reference>
<dbReference type="Proteomes" id="UP000623842">
    <property type="component" value="Unassembled WGS sequence"/>
</dbReference>
<accession>A0A919BN19</accession>
<keyword evidence="3" id="KW-1185">Reference proteome</keyword>
<feature type="signal peptide" evidence="1">
    <location>
        <begin position="1"/>
        <end position="17"/>
    </location>
</feature>
<dbReference type="EMBL" id="BNCK01000009">
    <property type="protein sequence ID" value="GHG02569.1"/>
    <property type="molecule type" value="Genomic_DNA"/>
</dbReference>
<dbReference type="InterPro" id="IPR021307">
    <property type="entry name" value="DUF2884"/>
</dbReference>
<organism evidence="2 3">
    <name type="scientific">Thalassotalea marina</name>
    <dbReference type="NCBI Taxonomy" id="1673741"/>
    <lineage>
        <taxon>Bacteria</taxon>
        <taxon>Pseudomonadati</taxon>
        <taxon>Pseudomonadota</taxon>
        <taxon>Gammaproteobacteria</taxon>
        <taxon>Alteromonadales</taxon>
        <taxon>Colwelliaceae</taxon>
        <taxon>Thalassotalea</taxon>
    </lineage>
</organism>
<dbReference type="AlphaFoldDB" id="A0A919BN19"/>
<comment type="caution">
    <text evidence="2">The sequence shown here is derived from an EMBL/GenBank/DDBJ whole genome shotgun (WGS) entry which is preliminary data.</text>
</comment>
<dbReference type="RefSeq" id="WP_189773215.1">
    <property type="nucleotide sequence ID" value="NZ_BNCK01000009.1"/>
</dbReference>
<dbReference type="Pfam" id="PF11101">
    <property type="entry name" value="DUF2884"/>
    <property type="match status" value="1"/>
</dbReference>
<evidence type="ECO:0008006" key="4">
    <source>
        <dbReference type="Google" id="ProtNLM"/>
    </source>
</evidence>
<gene>
    <name evidence="2" type="ORF">GCM10017161_34310</name>
</gene>